<name>A0A0D2AJZ8_9PEZI</name>
<dbReference type="Proteomes" id="UP000053259">
    <property type="component" value="Unassembled WGS sequence"/>
</dbReference>
<dbReference type="VEuPathDB" id="FungiDB:PV09_02050"/>
<proteinExistence type="predicted"/>
<evidence type="ECO:0000313" key="2">
    <source>
        <dbReference type="Proteomes" id="UP000053259"/>
    </source>
</evidence>
<dbReference type="InParanoid" id="A0A0D2AJZ8"/>
<dbReference type="HOGENOM" id="CLU_1385129_0_0_1"/>
<dbReference type="RefSeq" id="XP_016217052.1">
    <property type="nucleotide sequence ID" value="XM_016355036.1"/>
</dbReference>
<dbReference type="GeneID" id="27310023"/>
<reference evidence="1 2" key="1">
    <citation type="submission" date="2015-01" db="EMBL/GenBank/DDBJ databases">
        <title>The Genome Sequence of Ochroconis gallopava CBS43764.</title>
        <authorList>
            <consortium name="The Broad Institute Genomics Platform"/>
            <person name="Cuomo C."/>
            <person name="de Hoog S."/>
            <person name="Gorbushina A."/>
            <person name="Stielow B."/>
            <person name="Teixiera M."/>
            <person name="Abouelleil A."/>
            <person name="Chapman S.B."/>
            <person name="Priest M."/>
            <person name="Young S.K."/>
            <person name="Wortman J."/>
            <person name="Nusbaum C."/>
            <person name="Birren B."/>
        </authorList>
    </citation>
    <scope>NUCLEOTIDE SEQUENCE [LARGE SCALE GENOMIC DNA]</scope>
    <source>
        <strain evidence="1 2">CBS 43764</strain>
    </source>
</reference>
<evidence type="ECO:0000313" key="1">
    <source>
        <dbReference type="EMBL" id="KIW07183.1"/>
    </source>
</evidence>
<dbReference type="AlphaFoldDB" id="A0A0D2AJZ8"/>
<keyword evidence="2" id="KW-1185">Reference proteome</keyword>
<sequence length="197" mass="21129">MVPGTVCSFYGLTPTLAPGNVIPTFYVEPTNAASFSATGAFKSGISTCSFYEGSTTVQGLWPWVVTSTSTATVTPYITWTGANNKGSSATCSPLTPAPFSANKYTTYDEIECALAWSKMSGTYTLAFSVDAKTGPTSVTSDKFVVWPASPTQTITSKDVLTTTLGDYNGYNHEVGFSYTVEHYDTYSIQDYGNLDHH</sequence>
<dbReference type="EMBL" id="KN847533">
    <property type="protein sequence ID" value="KIW07183.1"/>
    <property type="molecule type" value="Genomic_DNA"/>
</dbReference>
<protein>
    <submittedName>
        <fullName evidence="1">Uncharacterized protein</fullName>
    </submittedName>
</protein>
<accession>A0A0D2AJZ8</accession>
<organism evidence="1 2">
    <name type="scientific">Verruconis gallopava</name>
    <dbReference type="NCBI Taxonomy" id="253628"/>
    <lineage>
        <taxon>Eukaryota</taxon>
        <taxon>Fungi</taxon>
        <taxon>Dikarya</taxon>
        <taxon>Ascomycota</taxon>
        <taxon>Pezizomycotina</taxon>
        <taxon>Dothideomycetes</taxon>
        <taxon>Pleosporomycetidae</taxon>
        <taxon>Venturiales</taxon>
        <taxon>Sympoventuriaceae</taxon>
        <taxon>Verruconis</taxon>
    </lineage>
</organism>
<gene>
    <name evidence="1" type="ORF">PV09_02050</name>
</gene>